<evidence type="ECO:0000256" key="4">
    <source>
        <dbReference type="HAMAP-Rule" id="MF_00201"/>
    </source>
</evidence>
<keyword evidence="1 4" id="KW-0227">DNA damage</keyword>
<evidence type="ECO:0000313" key="7">
    <source>
        <dbReference type="Proteomes" id="UP000075606"/>
    </source>
</evidence>
<feature type="domain" description="DNA replication/recombination mediator RecO N-terminal" evidence="5">
    <location>
        <begin position="1"/>
        <end position="77"/>
    </location>
</feature>
<dbReference type="NCBIfam" id="TIGR00613">
    <property type="entry name" value="reco"/>
    <property type="match status" value="1"/>
</dbReference>
<evidence type="ECO:0000256" key="1">
    <source>
        <dbReference type="ARBA" id="ARBA00022763"/>
    </source>
</evidence>
<keyword evidence="3 4" id="KW-0234">DNA repair</keyword>
<dbReference type="Pfam" id="PF11967">
    <property type="entry name" value="RecO_N"/>
    <property type="match status" value="1"/>
</dbReference>
<gene>
    <name evidence="4" type="primary">recO</name>
    <name evidence="6" type="ORF">AWW68_05140</name>
</gene>
<evidence type="ECO:0000313" key="6">
    <source>
        <dbReference type="EMBL" id="KYG78155.1"/>
    </source>
</evidence>
<dbReference type="PANTHER" id="PTHR33991">
    <property type="entry name" value="DNA REPAIR PROTEIN RECO"/>
    <property type="match status" value="1"/>
</dbReference>
<comment type="caution">
    <text evidence="6">The sequence shown here is derived from an EMBL/GenBank/DDBJ whole genome shotgun (WGS) entry which is preliminary data.</text>
</comment>
<dbReference type="OrthoDB" id="9789152at2"/>
<name>A0A150XHH7_9BACT</name>
<dbReference type="STRING" id="333140.AWW68_05140"/>
<dbReference type="PANTHER" id="PTHR33991:SF1">
    <property type="entry name" value="DNA REPAIR PROTEIN RECO"/>
    <property type="match status" value="1"/>
</dbReference>
<dbReference type="InterPro" id="IPR003717">
    <property type="entry name" value="RecO"/>
</dbReference>
<evidence type="ECO:0000259" key="5">
    <source>
        <dbReference type="Pfam" id="PF11967"/>
    </source>
</evidence>
<protein>
    <recommendedName>
        <fullName evidence="4">DNA repair protein RecO</fullName>
    </recommendedName>
    <alternativeName>
        <fullName evidence="4">Recombination protein O</fullName>
    </alternativeName>
</protein>
<dbReference type="HAMAP" id="MF_00201">
    <property type="entry name" value="RecO"/>
    <property type="match status" value="1"/>
</dbReference>
<dbReference type="AlphaFoldDB" id="A0A150XHH7"/>
<comment type="function">
    <text evidence="4">Involved in DNA repair and RecF pathway recombination.</text>
</comment>
<dbReference type="GO" id="GO:0006310">
    <property type="term" value="P:DNA recombination"/>
    <property type="evidence" value="ECO:0007669"/>
    <property type="project" value="UniProtKB-UniRule"/>
</dbReference>
<dbReference type="InterPro" id="IPR022572">
    <property type="entry name" value="DNA_rep/recomb_RecO_N"/>
</dbReference>
<dbReference type="GO" id="GO:0006302">
    <property type="term" value="P:double-strand break repair"/>
    <property type="evidence" value="ECO:0007669"/>
    <property type="project" value="TreeGrafter"/>
</dbReference>
<dbReference type="RefSeq" id="WP_068217326.1">
    <property type="nucleotide sequence ID" value="NZ_CP139724.1"/>
</dbReference>
<sequence>MLHHTQGIVLGTIKYSETSIIARIFTRKFGMQSYIVNGVRSKKAKGKTALYQPLSLLDMVVYHKPEKDIQRISEAKFSVSYASIPFDPTKRAIGIFLMEVFSKVLRNESENEPLYQFIEQSFIYFDHQEERFNNFHLQLLLKSTNFLGFGPENGKDLIYQLEEAGFHYSLVENELALLDRLMNENIGANISIPNTFRRDVLDHIIKFYRTHTDTLKEIKSLEVLKTVMTS</sequence>
<dbReference type="Pfam" id="PF02565">
    <property type="entry name" value="RecO_C"/>
    <property type="match status" value="1"/>
</dbReference>
<dbReference type="EMBL" id="LRPC01000001">
    <property type="protein sequence ID" value="KYG78155.1"/>
    <property type="molecule type" value="Genomic_DNA"/>
</dbReference>
<evidence type="ECO:0000256" key="3">
    <source>
        <dbReference type="ARBA" id="ARBA00023204"/>
    </source>
</evidence>
<comment type="similarity">
    <text evidence="4">Belongs to the RecO family.</text>
</comment>
<organism evidence="6 7">
    <name type="scientific">Roseivirga spongicola</name>
    <dbReference type="NCBI Taxonomy" id="333140"/>
    <lineage>
        <taxon>Bacteria</taxon>
        <taxon>Pseudomonadati</taxon>
        <taxon>Bacteroidota</taxon>
        <taxon>Cytophagia</taxon>
        <taxon>Cytophagales</taxon>
        <taxon>Roseivirgaceae</taxon>
        <taxon>Roseivirga</taxon>
    </lineage>
</organism>
<dbReference type="SUPFAM" id="SSF50249">
    <property type="entry name" value="Nucleic acid-binding proteins"/>
    <property type="match status" value="1"/>
</dbReference>
<proteinExistence type="inferred from homology"/>
<dbReference type="InterPro" id="IPR012340">
    <property type="entry name" value="NA-bd_OB-fold"/>
</dbReference>
<reference evidence="6 7" key="1">
    <citation type="submission" date="2016-01" db="EMBL/GenBank/DDBJ databases">
        <title>Genome sequencing of Roseivirga spongicola UST030701-084.</title>
        <authorList>
            <person name="Selvaratnam C."/>
            <person name="Thevarajoo S."/>
            <person name="Goh K.M."/>
            <person name="Ee R."/>
            <person name="Chan K.-G."/>
            <person name="Chong C.S."/>
        </authorList>
    </citation>
    <scope>NUCLEOTIDE SEQUENCE [LARGE SCALE GENOMIC DNA]</scope>
    <source>
        <strain evidence="6 7">UST030701-084</strain>
    </source>
</reference>
<keyword evidence="2 4" id="KW-0233">DNA recombination</keyword>
<accession>A0A150XHH7</accession>
<dbReference type="Gene3D" id="2.40.50.140">
    <property type="entry name" value="Nucleic acid-binding proteins"/>
    <property type="match status" value="1"/>
</dbReference>
<dbReference type="Proteomes" id="UP000075606">
    <property type="component" value="Unassembled WGS sequence"/>
</dbReference>
<dbReference type="GO" id="GO:0043590">
    <property type="term" value="C:bacterial nucleoid"/>
    <property type="evidence" value="ECO:0007669"/>
    <property type="project" value="TreeGrafter"/>
</dbReference>
<evidence type="ECO:0000256" key="2">
    <source>
        <dbReference type="ARBA" id="ARBA00023172"/>
    </source>
</evidence>
<keyword evidence="7" id="KW-1185">Reference proteome</keyword>